<dbReference type="GO" id="GO:0005524">
    <property type="term" value="F:ATP binding"/>
    <property type="evidence" value="ECO:0007669"/>
    <property type="project" value="UniProtKB-KW"/>
</dbReference>
<evidence type="ECO:0000313" key="9">
    <source>
        <dbReference type="Proteomes" id="UP001177744"/>
    </source>
</evidence>
<dbReference type="GO" id="GO:0004674">
    <property type="term" value="F:protein serine/threonine kinase activity"/>
    <property type="evidence" value="ECO:0007669"/>
    <property type="project" value="UniProtKB-KW"/>
</dbReference>
<dbReference type="AlphaFoldDB" id="A0AA40I145"/>
<dbReference type="Proteomes" id="UP001177744">
    <property type="component" value="Unassembled WGS sequence"/>
</dbReference>
<evidence type="ECO:0000256" key="3">
    <source>
        <dbReference type="ARBA" id="ARBA00022741"/>
    </source>
</evidence>
<protein>
    <recommendedName>
        <fullName evidence="7">AGC-kinase C-terminal domain-containing protein</fullName>
    </recommendedName>
</protein>
<dbReference type="InterPro" id="IPR000961">
    <property type="entry name" value="AGC-kinase_C"/>
</dbReference>
<evidence type="ECO:0000256" key="1">
    <source>
        <dbReference type="ARBA" id="ARBA00022527"/>
    </source>
</evidence>
<proteinExistence type="predicted"/>
<keyword evidence="3" id="KW-0547">Nucleotide-binding</keyword>
<keyword evidence="1" id="KW-0723">Serine/threonine-protein kinase</keyword>
<sequence length="107" mass="11475">MCPGVQLGSPHYRLAGCCPSRGVWALPSRGPGGWASAGSAFSPRSGPWVSGTWERRGAARGRGPDVTSLEKKQALPPFQPQITDDYGLDNFDTQFTSEPVQLTPDDE</sequence>
<dbReference type="InterPro" id="IPR017892">
    <property type="entry name" value="Pkinase_C"/>
</dbReference>
<feature type="domain" description="AGC-kinase C-terminal" evidence="7">
    <location>
        <begin position="62"/>
        <end position="107"/>
    </location>
</feature>
<accession>A0AA40I145</accession>
<evidence type="ECO:0000313" key="8">
    <source>
        <dbReference type="EMBL" id="KAK1340587.1"/>
    </source>
</evidence>
<evidence type="ECO:0000256" key="4">
    <source>
        <dbReference type="ARBA" id="ARBA00022777"/>
    </source>
</evidence>
<reference evidence="8" key="1">
    <citation type="submission" date="2023-06" db="EMBL/GenBank/DDBJ databases">
        <title>Reference genome for the Northern bat (Eptesicus nilssonii), a most northern bat species.</title>
        <authorList>
            <person name="Laine V.N."/>
            <person name="Pulliainen A.T."/>
            <person name="Lilley T.M."/>
        </authorList>
    </citation>
    <scope>NUCLEOTIDE SEQUENCE</scope>
    <source>
        <strain evidence="8">BLF_Eptnil</strain>
        <tissue evidence="8">Kidney</tissue>
    </source>
</reference>
<keyword evidence="4" id="KW-0418">Kinase</keyword>
<evidence type="ECO:0000256" key="6">
    <source>
        <dbReference type="SAM" id="MobiDB-lite"/>
    </source>
</evidence>
<dbReference type="EMBL" id="JAULJE010000008">
    <property type="protein sequence ID" value="KAK1340587.1"/>
    <property type="molecule type" value="Genomic_DNA"/>
</dbReference>
<dbReference type="Gene3D" id="3.30.200.20">
    <property type="entry name" value="Phosphorylase Kinase, domain 1"/>
    <property type="match status" value="1"/>
</dbReference>
<keyword evidence="2" id="KW-0808">Transferase</keyword>
<feature type="compositionally biased region" description="Polar residues" evidence="6">
    <location>
        <begin position="91"/>
        <end position="100"/>
    </location>
</feature>
<keyword evidence="5" id="KW-0067">ATP-binding</keyword>
<evidence type="ECO:0000259" key="7">
    <source>
        <dbReference type="PROSITE" id="PS51285"/>
    </source>
</evidence>
<gene>
    <name evidence="8" type="ORF">QTO34_019158</name>
</gene>
<organism evidence="8 9">
    <name type="scientific">Cnephaeus nilssonii</name>
    <name type="common">Northern bat</name>
    <name type="synonym">Eptesicus nilssonii</name>
    <dbReference type="NCBI Taxonomy" id="3371016"/>
    <lineage>
        <taxon>Eukaryota</taxon>
        <taxon>Metazoa</taxon>
        <taxon>Chordata</taxon>
        <taxon>Craniata</taxon>
        <taxon>Vertebrata</taxon>
        <taxon>Euteleostomi</taxon>
        <taxon>Mammalia</taxon>
        <taxon>Eutheria</taxon>
        <taxon>Laurasiatheria</taxon>
        <taxon>Chiroptera</taxon>
        <taxon>Yangochiroptera</taxon>
        <taxon>Vespertilionidae</taxon>
        <taxon>Cnephaeus</taxon>
    </lineage>
</organism>
<dbReference type="PROSITE" id="PS51285">
    <property type="entry name" value="AGC_KINASE_CTER"/>
    <property type="match status" value="1"/>
</dbReference>
<evidence type="ECO:0000256" key="5">
    <source>
        <dbReference type="ARBA" id="ARBA00022840"/>
    </source>
</evidence>
<feature type="region of interest" description="Disordered" evidence="6">
    <location>
        <begin position="55"/>
        <end position="107"/>
    </location>
</feature>
<dbReference type="Gene3D" id="1.10.510.10">
    <property type="entry name" value="Transferase(Phosphotransferase) domain 1"/>
    <property type="match status" value="1"/>
</dbReference>
<comment type="caution">
    <text evidence="8">The sequence shown here is derived from an EMBL/GenBank/DDBJ whole genome shotgun (WGS) entry which is preliminary data.</text>
</comment>
<keyword evidence="9" id="KW-1185">Reference proteome</keyword>
<name>A0AA40I145_CNENI</name>
<evidence type="ECO:0000256" key="2">
    <source>
        <dbReference type="ARBA" id="ARBA00022679"/>
    </source>
</evidence>
<dbReference type="Pfam" id="PF00433">
    <property type="entry name" value="Pkinase_C"/>
    <property type="match status" value="1"/>
</dbReference>